<feature type="compositionally biased region" description="Polar residues" evidence="10">
    <location>
        <begin position="296"/>
        <end position="337"/>
    </location>
</feature>
<reference evidence="12 13" key="1">
    <citation type="submission" date="2024-01" db="EMBL/GenBank/DDBJ databases">
        <title>The complete chloroplast genome sequence of Lithospermum erythrorhizon: insights into the phylogenetic relationship among Boraginaceae species and the maternal lineages of purple gromwells.</title>
        <authorList>
            <person name="Okada T."/>
            <person name="Watanabe K."/>
        </authorList>
    </citation>
    <scope>NUCLEOTIDE SEQUENCE [LARGE SCALE GENOMIC DNA]</scope>
</reference>
<dbReference type="Pfam" id="PF03106">
    <property type="entry name" value="WRKY"/>
    <property type="match status" value="2"/>
</dbReference>
<evidence type="ECO:0000256" key="6">
    <source>
        <dbReference type="ARBA" id="ARBA00023125"/>
    </source>
</evidence>
<evidence type="ECO:0000259" key="11">
    <source>
        <dbReference type="PROSITE" id="PS50811"/>
    </source>
</evidence>
<sequence>MGEFVARKVEQQRPSISVPPRSSFESFLSGLSPGPLTLVSSFLSDPDSCSFSQLLAGAMASPVNKPSGFSFFAQENDVDVRFDRGGGGGGGGYKQNRPGGLVVAQSPVFMVPPGLSPSGLLNSPGFLSPLQSPFGMSHQQALAHVTAQAALSQSYEQVPDDFQQSLASPPTEALQDQSCSLADENLLCNSVGTVTQSETVRIESPEICQSDRKGVVASVEKLEYDGYNWRKYGQKQVKASEYPRSYYKCTHVGCPVKKKVERSGDGHVTEITYKGQHNHDPLTNKRAKDSSRPVRKSSSNVNPQATSQDQTGSISYTPTFLSLEDGQSQPSSQQKPVTSEHDRSQDNTAVNEDDDNDQSNAKRRCMEEAGASGHTSTHKTVTESRIIVQTRSEVDLLDDGYKWRKYGQKVVKGNPYPRSYYRCTHAECNVRKQVERASTDPKNVITTYEGKHNHVIPTAKNSGSNAPRSINAVQLKSENMNAGKPTLHTGMDFESKDQIPILSRVTEGKIAA</sequence>
<accession>A0AAV3R1I5</accession>
<dbReference type="PROSITE" id="PS50811">
    <property type="entry name" value="WRKY"/>
    <property type="match status" value="2"/>
</dbReference>
<organism evidence="12 13">
    <name type="scientific">Lithospermum erythrorhizon</name>
    <name type="common">Purple gromwell</name>
    <name type="synonym">Lithospermum officinale var. erythrorhizon</name>
    <dbReference type="NCBI Taxonomy" id="34254"/>
    <lineage>
        <taxon>Eukaryota</taxon>
        <taxon>Viridiplantae</taxon>
        <taxon>Streptophyta</taxon>
        <taxon>Embryophyta</taxon>
        <taxon>Tracheophyta</taxon>
        <taxon>Spermatophyta</taxon>
        <taxon>Magnoliopsida</taxon>
        <taxon>eudicotyledons</taxon>
        <taxon>Gunneridae</taxon>
        <taxon>Pentapetalae</taxon>
        <taxon>asterids</taxon>
        <taxon>lamiids</taxon>
        <taxon>Boraginales</taxon>
        <taxon>Boraginaceae</taxon>
        <taxon>Boraginoideae</taxon>
        <taxon>Lithospermeae</taxon>
        <taxon>Lithospermum</taxon>
    </lineage>
</organism>
<keyword evidence="6 12" id="KW-0238">DNA-binding</keyword>
<keyword evidence="4" id="KW-0862">Zinc</keyword>
<evidence type="ECO:0000256" key="5">
    <source>
        <dbReference type="ARBA" id="ARBA00023015"/>
    </source>
</evidence>
<dbReference type="SMART" id="SM00774">
    <property type="entry name" value="WRKY"/>
    <property type="match status" value="2"/>
</dbReference>
<feature type="domain" description="WRKY" evidence="11">
    <location>
        <begin position="218"/>
        <end position="282"/>
    </location>
</feature>
<dbReference type="InterPro" id="IPR036576">
    <property type="entry name" value="WRKY_dom_sf"/>
</dbReference>
<evidence type="ECO:0000256" key="8">
    <source>
        <dbReference type="ARBA" id="ARBA00023242"/>
    </source>
</evidence>
<name>A0AAV3R1I5_LITER</name>
<keyword evidence="8" id="KW-0539">Nucleus</keyword>
<evidence type="ECO:0000256" key="3">
    <source>
        <dbReference type="ARBA" id="ARBA00022737"/>
    </source>
</evidence>
<dbReference type="Gene3D" id="2.20.25.80">
    <property type="entry name" value="WRKY domain"/>
    <property type="match status" value="2"/>
</dbReference>
<dbReference type="GO" id="GO:0043565">
    <property type="term" value="F:sequence-specific DNA binding"/>
    <property type="evidence" value="ECO:0007669"/>
    <property type="project" value="InterPro"/>
</dbReference>
<dbReference type="Proteomes" id="UP001454036">
    <property type="component" value="Unassembled WGS sequence"/>
</dbReference>
<dbReference type="GO" id="GO:0005634">
    <property type="term" value="C:nucleus"/>
    <property type="evidence" value="ECO:0007669"/>
    <property type="project" value="UniProtKB-SubCell"/>
</dbReference>
<proteinExistence type="inferred from homology"/>
<evidence type="ECO:0000313" key="13">
    <source>
        <dbReference type="Proteomes" id="UP001454036"/>
    </source>
</evidence>
<keyword evidence="3" id="KW-0677">Repeat</keyword>
<evidence type="ECO:0000256" key="10">
    <source>
        <dbReference type="SAM" id="MobiDB-lite"/>
    </source>
</evidence>
<feature type="domain" description="WRKY" evidence="11">
    <location>
        <begin position="392"/>
        <end position="457"/>
    </location>
</feature>
<dbReference type="AlphaFoldDB" id="A0AAV3R1I5"/>
<evidence type="ECO:0000256" key="7">
    <source>
        <dbReference type="ARBA" id="ARBA00023163"/>
    </source>
</evidence>
<comment type="caution">
    <text evidence="12">The sequence shown here is derived from an EMBL/GenBank/DDBJ whole genome shotgun (WGS) entry which is preliminary data.</text>
</comment>
<dbReference type="PANTHER" id="PTHR31221">
    <property type="entry name" value="WRKY TRANSCRIPTION FACTOR PROTEIN 1-RELATED"/>
    <property type="match status" value="1"/>
</dbReference>
<dbReference type="FunFam" id="2.20.25.80:FF:000003">
    <property type="entry name" value="WRKY transcription factor 57"/>
    <property type="match status" value="1"/>
</dbReference>
<dbReference type="InterPro" id="IPR003657">
    <property type="entry name" value="WRKY_dom"/>
</dbReference>
<dbReference type="SUPFAM" id="SSF118290">
    <property type="entry name" value="WRKY DNA-binding domain"/>
    <property type="match status" value="2"/>
</dbReference>
<dbReference type="FunFam" id="2.20.25.80:FF:000006">
    <property type="entry name" value="WRKY transcription factor"/>
    <property type="match status" value="1"/>
</dbReference>
<evidence type="ECO:0000313" key="12">
    <source>
        <dbReference type="EMBL" id="GAA0169123.1"/>
    </source>
</evidence>
<dbReference type="EMBL" id="BAABME010006718">
    <property type="protein sequence ID" value="GAA0169123.1"/>
    <property type="molecule type" value="Genomic_DNA"/>
</dbReference>
<evidence type="ECO:0000256" key="1">
    <source>
        <dbReference type="ARBA" id="ARBA00004123"/>
    </source>
</evidence>
<protein>
    <submittedName>
        <fullName evidence="12">DNA-binding transcription factor</fullName>
    </submittedName>
</protein>
<feature type="region of interest" description="Disordered" evidence="10">
    <location>
        <begin position="270"/>
        <end position="360"/>
    </location>
</feature>
<feature type="compositionally biased region" description="Basic and acidic residues" evidence="10">
    <location>
        <begin position="1"/>
        <end position="11"/>
    </location>
</feature>
<keyword evidence="7" id="KW-0804">Transcription</keyword>
<evidence type="ECO:0000256" key="2">
    <source>
        <dbReference type="ARBA" id="ARBA00022723"/>
    </source>
</evidence>
<evidence type="ECO:0000256" key="9">
    <source>
        <dbReference type="ARBA" id="ARBA00061157"/>
    </source>
</evidence>
<dbReference type="PANTHER" id="PTHR31221:SF193">
    <property type="entry name" value="WRKY TRANSCRIPTION FACTOR PROTEIN 1-RELATED"/>
    <property type="match status" value="1"/>
</dbReference>
<dbReference type="InterPro" id="IPR044810">
    <property type="entry name" value="WRKY_plant"/>
</dbReference>
<keyword evidence="2" id="KW-0479">Metal-binding</keyword>
<gene>
    <name evidence="12" type="ORF">LIER_23673</name>
</gene>
<feature type="region of interest" description="Disordered" evidence="10">
    <location>
        <begin position="1"/>
        <end position="21"/>
    </location>
</feature>
<comment type="similarity">
    <text evidence="9">Belongs to the WRKY group I family.</text>
</comment>
<dbReference type="GO" id="GO:0003700">
    <property type="term" value="F:DNA-binding transcription factor activity"/>
    <property type="evidence" value="ECO:0007669"/>
    <property type="project" value="InterPro"/>
</dbReference>
<evidence type="ECO:0000256" key="4">
    <source>
        <dbReference type="ARBA" id="ARBA00022833"/>
    </source>
</evidence>
<keyword evidence="5" id="KW-0805">Transcription regulation</keyword>
<dbReference type="GO" id="GO:0046872">
    <property type="term" value="F:metal ion binding"/>
    <property type="evidence" value="ECO:0007669"/>
    <property type="project" value="UniProtKB-KW"/>
</dbReference>
<comment type="subcellular location">
    <subcellularLocation>
        <location evidence="1">Nucleus</location>
    </subcellularLocation>
</comment>
<feature type="compositionally biased region" description="Basic and acidic residues" evidence="10">
    <location>
        <begin position="277"/>
        <end position="292"/>
    </location>
</feature>
<keyword evidence="13" id="KW-1185">Reference proteome</keyword>